<evidence type="ECO:0000313" key="2">
    <source>
        <dbReference type="Proteomes" id="UP000299102"/>
    </source>
</evidence>
<gene>
    <name evidence="1" type="ORF">EVAR_84899_1</name>
</gene>
<proteinExistence type="predicted"/>
<organism evidence="1 2">
    <name type="scientific">Eumeta variegata</name>
    <name type="common">Bagworm moth</name>
    <name type="synonym">Eumeta japonica</name>
    <dbReference type="NCBI Taxonomy" id="151549"/>
    <lineage>
        <taxon>Eukaryota</taxon>
        <taxon>Metazoa</taxon>
        <taxon>Ecdysozoa</taxon>
        <taxon>Arthropoda</taxon>
        <taxon>Hexapoda</taxon>
        <taxon>Insecta</taxon>
        <taxon>Pterygota</taxon>
        <taxon>Neoptera</taxon>
        <taxon>Endopterygota</taxon>
        <taxon>Lepidoptera</taxon>
        <taxon>Glossata</taxon>
        <taxon>Ditrysia</taxon>
        <taxon>Tineoidea</taxon>
        <taxon>Psychidae</taxon>
        <taxon>Oiketicinae</taxon>
        <taxon>Eumeta</taxon>
    </lineage>
</organism>
<reference evidence="1 2" key="1">
    <citation type="journal article" date="2019" name="Commun. Biol.">
        <title>The bagworm genome reveals a unique fibroin gene that provides high tensile strength.</title>
        <authorList>
            <person name="Kono N."/>
            <person name="Nakamura H."/>
            <person name="Ohtoshi R."/>
            <person name="Tomita M."/>
            <person name="Numata K."/>
            <person name="Arakawa K."/>
        </authorList>
    </citation>
    <scope>NUCLEOTIDE SEQUENCE [LARGE SCALE GENOMIC DNA]</scope>
</reference>
<protein>
    <submittedName>
        <fullName evidence="1">Uncharacterized protein</fullName>
    </submittedName>
</protein>
<dbReference type="EMBL" id="BGZK01001211">
    <property type="protein sequence ID" value="GBP74543.1"/>
    <property type="molecule type" value="Genomic_DNA"/>
</dbReference>
<keyword evidence="2" id="KW-1185">Reference proteome</keyword>
<comment type="caution">
    <text evidence="1">The sequence shown here is derived from an EMBL/GenBank/DDBJ whole genome shotgun (WGS) entry which is preliminary data.</text>
</comment>
<accession>A0A4C1YGV3</accession>
<dbReference type="AlphaFoldDB" id="A0A4C1YGV3"/>
<dbReference type="Proteomes" id="UP000299102">
    <property type="component" value="Unassembled WGS sequence"/>
</dbReference>
<sequence>MNGYLIRVYLRYLMDEGISNGEGIGLIEEEMRGMDHRNDHSLDEEQQLKLLFHVMFWTVLSGYACLQCKQAHCYTREHTPGGVRCLLHTSRRALDMSLSSRS</sequence>
<evidence type="ECO:0000313" key="1">
    <source>
        <dbReference type="EMBL" id="GBP74543.1"/>
    </source>
</evidence>
<name>A0A4C1YGV3_EUMVA</name>